<dbReference type="Gene3D" id="3.30.470.10">
    <property type="match status" value="1"/>
</dbReference>
<dbReference type="Pfam" id="PF01063">
    <property type="entry name" value="Aminotran_4"/>
    <property type="match status" value="1"/>
</dbReference>
<dbReference type="PANTHER" id="PTHR42743:SF11">
    <property type="entry name" value="AMINODEOXYCHORISMATE LYASE"/>
    <property type="match status" value="1"/>
</dbReference>
<accession>A0A645D218</accession>
<dbReference type="PROSITE" id="PS00770">
    <property type="entry name" value="AA_TRANSFER_CLASS_4"/>
    <property type="match status" value="1"/>
</dbReference>
<dbReference type="SUPFAM" id="SSF56752">
    <property type="entry name" value="D-aminoacid aminotransferase-like PLP-dependent enzymes"/>
    <property type="match status" value="1"/>
</dbReference>
<evidence type="ECO:0000256" key="2">
    <source>
        <dbReference type="ARBA" id="ARBA00009320"/>
    </source>
</evidence>
<gene>
    <name evidence="4" type="ORF">SDC9_130226</name>
</gene>
<dbReference type="GO" id="GO:0005829">
    <property type="term" value="C:cytosol"/>
    <property type="evidence" value="ECO:0007669"/>
    <property type="project" value="TreeGrafter"/>
</dbReference>
<dbReference type="InterPro" id="IPR018300">
    <property type="entry name" value="Aminotrans_IV_CS"/>
</dbReference>
<dbReference type="GO" id="GO:0046394">
    <property type="term" value="P:carboxylic acid biosynthetic process"/>
    <property type="evidence" value="ECO:0007669"/>
    <property type="project" value="UniProtKB-ARBA"/>
</dbReference>
<dbReference type="InterPro" id="IPR050571">
    <property type="entry name" value="Class-IV_PLP-Dep_Aminotrnsfr"/>
</dbReference>
<dbReference type="GO" id="GO:0003824">
    <property type="term" value="F:catalytic activity"/>
    <property type="evidence" value="ECO:0007669"/>
    <property type="project" value="InterPro"/>
</dbReference>
<protein>
    <recommendedName>
        <fullName evidence="5">Branched-chain-amino-acid transaminase</fullName>
    </recommendedName>
</protein>
<evidence type="ECO:0000313" key="4">
    <source>
        <dbReference type="EMBL" id="MPM83163.1"/>
    </source>
</evidence>
<dbReference type="InterPro" id="IPR036038">
    <property type="entry name" value="Aminotransferase-like"/>
</dbReference>
<comment type="cofactor">
    <cofactor evidence="1">
        <name>pyridoxal 5'-phosphate</name>
        <dbReference type="ChEBI" id="CHEBI:597326"/>
    </cofactor>
</comment>
<dbReference type="InterPro" id="IPR001544">
    <property type="entry name" value="Aminotrans_IV"/>
</dbReference>
<dbReference type="InterPro" id="IPR043131">
    <property type="entry name" value="BCAT-like_N"/>
</dbReference>
<evidence type="ECO:0000256" key="3">
    <source>
        <dbReference type="ARBA" id="ARBA00022898"/>
    </source>
</evidence>
<dbReference type="Gene3D" id="3.20.10.10">
    <property type="entry name" value="D-amino Acid Aminotransferase, subunit A, domain 2"/>
    <property type="match status" value="1"/>
</dbReference>
<keyword evidence="3" id="KW-0663">Pyridoxal phosphate</keyword>
<evidence type="ECO:0000256" key="1">
    <source>
        <dbReference type="ARBA" id="ARBA00001933"/>
    </source>
</evidence>
<dbReference type="InterPro" id="IPR043132">
    <property type="entry name" value="BCAT-like_C"/>
</dbReference>
<comment type="similarity">
    <text evidence="2">Belongs to the class-IV pyridoxal-phosphate-dependent aminotransferase family.</text>
</comment>
<dbReference type="EMBL" id="VSSQ01032029">
    <property type="protein sequence ID" value="MPM83163.1"/>
    <property type="molecule type" value="Genomic_DNA"/>
</dbReference>
<organism evidence="4">
    <name type="scientific">bioreactor metagenome</name>
    <dbReference type="NCBI Taxonomy" id="1076179"/>
    <lineage>
        <taxon>unclassified sequences</taxon>
        <taxon>metagenomes</taxon>
        <taxon>ecological metagenomes</taxon>
    </lineage>
</organism>
<evidence type="ECO:0008006" key="5">
    <source>
        <dbReference type="Google" id="ProtNLM"/>
    </source>
</evidence>
<comment type="caution">
    <text evidence="4">The sequence shown here is derived from an EMBL/GenBank/DDBJ whole genome shotgun (WGS) entry which is preliminary data.</text>
</comment>
<reference evidence="4" key="1">
    <citation type="submission" date="2019-08" db="EMBL/GenBank/DDBJ databases">
        <authorList>
            <person name="Kucharzyk K."/>
            <person name="Murdoch R.W."/>
            <person name="Higgins S."/>
            <person name="Loffler F."/>
        </authorList>
    </citation>
    <scope>NUCLEOTIDE SEQUENCE</scope>
</reference>
<dbReference type="PANTHER" id="PTHR42743">
    <property type="entry name" value="AMINO-ACID AMINOTRANSFERASE"/>
    <property type="match status" value="1"/>
</dbReference>
<proteinExistence type="inferred from homology"/>
<dbReference type="CDD" id="cd00449">
    <property type="entry name" value="PLPDE_IV"/>
    <property type="match status" value="1"/>
</dbReference>
<name>A0A645D218_9ZZZZ</name>
<sequence>MSECISKVFIYNGEVKLGDEFEALYPKSEKVLYEVIRVIHGKPLFLKEHLERLKNSIDFAGVKMNFLEKGIRQNILKLIKENSMEIGNIKLIMDEHNTLVYCVKHSYPSEEMYNSGVKTILYFGERENPNAKVVNKSFRQVIDEKLKETNSYEAILVNKDGYITEGSKSNIFMLRENYVFTAPIKAVLPGITREMIIKACENIGLVVIEKNIHYKDLVELDGLFISGTSPKVLPINDVQGEKFNSANNKIIKGIMKEFDKIIIDDLAKFNYI</sequence>
<dbReference type="AlphaFoldDB" id="A0A645D218"/>